<comment type="pathway">
    <text evidence="2">Metabolic intermediate biosynthesis; acetyl-CoA biosynthesis; acetyl-CoA from acetate: step 2/2.</text>
</comment>
<evidence type="ECO:0000256" key="7">
    <source>
        <dbReference type="ARBA" id="ARBA00023315"/>
    </source>
</evidence>
<dbReference type="GO" id="GO:0008959">
    <property type="term" value="F:phosphate acetyltransferase activity"/>
    <property type="evidence" value="ECO:0007669"/>
    <property type="project" value="UniProtKB-EC"/>
</dbReference>
<evidence type="ECO:0000313" key="10">
    <source>
        <dbReference type="Proteomes" id="UP000037749"/>
    </source>
</evidence>
<comment type="similarity">
    <text evidence="3">Belongs to the phosphate acetyltransferase and butyryltransferase family.</text>
</comment>
<organism evidence="9 10">
    <name type="scientific">Apilactobacillus kunkeei</name>
    <dbReference type="NCBI Taxonomy" id="148814"/>
    <lineage>
        <taxon>Bacteria</taxon>
        <taxon>Bacillati</taxon>
        <taxon>Bacillota</taxon>
        <taxon>Bacilli</taxon>
        <taxon>Lactobacillales</taxon>
        <taxon>Lactobacillaceae</taxon>
        <taxon>Apilactobacillus</taxon>
    </lineage>
</organism>
<keyword evidence="6 9" id="KW-0808">Transferase</keyword>
<dbReference type="NCBIfam" id="NF007233">
    <property type="entry name" value="PRK09653.1"/>
    <property type="match status" value="1"/>
</dbReference>
<dbReference type="InterPro" id="IPR004614">
    <property type="entry name" value="P_AcTrfase"/>
</dbReference>
<dbReference type="PIRSF" id="PIRSF000428">
    <property type="entry name" value="P_Ac_trans"/>
    <property type="match status" value="1"/>
</dbReference>
<evidence type="ECO:0000256" key="5">
    <source>
        <dbReference type="ARBA" id="ARBA00021528"/>
    </source>
</evidence>
<comment type="caution">
    <text evidence="9">The sequence shown here is derived from an EMBL/GenBank/DDBJ whole genome shotgun (WGS) entry which is preliminary data.</text>
</comment>
<protein>
    <recommendedName>
        <fullName evidence="5">Phosphate acetyltransferase</fullName>
        <ecNumber evidence="4">2.3.1.8</ecNumber>
    </recommendedName>
    <alternativeName>
        <fullName evidence="8">Phosphotransacetylase</fullName>
    </alternativeName>
</protein>
<dbReference type="InterPro" id="IPR042112">
    <property type="entry name" value="P_AcTrfase_dom2"/>
</dbReference>
<dbReference type="RefSeq" id="WP_053795232.1">
    <property type="nucleotide sequence ID" value="NZ_CP180194.1"/>
</dbReference>
<evidence type="ECO:0000256" key="4">
    <source>
        <dbReference type="ARBA" id="ARBA00012707"/>
    </source>
</evidence>
<accession>A0A0M9D6L9</accession>
<dbReference type="SUPFAM" id="SSF53659">
    <property type="entry name" value="Isocitrate/Isopropylmalate dehydrogenase-like"/>
    <property type="match status" value="1"/>
</dbReference>
<evidence type="ECO:0000256" key="8">
    <source>
        <dbReference type="ARBA" id="ARBA00031108"/>
    </source>
</evidence>
<keyword evidence="7" id="KW-0012">Acyltransferase</keyword>
<proteinExistence type="inferred from homology"/>
<dbReference type="AlphaFoldDB" id="A0A0M9D6L9"/>
<evidence type="ECO:0000256" key="6">
    <source>
        <dbReference type="ARBA" id="ARBA00022679"/>
    </source>
</evidence>
<dbReference type="Pfam" id="PF01515">
    <property type="entry name" value="PTA_PTB"/>
    <property type="match status" value="1"/>
</dbReference>
<sequence>MSLLDELKEKISGLNKKIVFPEGDDIRIIEAASRLADENLIHPVLLGDPAEIKQNAGDFNLSNVEIVDINNYPEKDFEEMLDALEERRNGKNTREQLAEWLKDANYFGTMLVYMDKADGMVSGAAHATGDTVRPALQIIKTQEGMRRISGSFLMQKGDTRYIFADCAINIELDAKGMVEVAKQSVITAKQFNIDPKVAFLSFSTKGSAKGDMVTKVQEAAAMAKDELDVPSDGELQFDAALVPEVANKKAPGSEVAGQANVFVFPELQSGNIGYKIAQRLGGFEAFGPLLQGLAKPVSDLSRGCVAEDVYNVAIINAIQSL</sequence>
<dbReference type="EMBL" id="JXCZ01000010">
    <property type="protein sequence ID" value="KOY79566.1"/>
    <property type="molecule type" value="Genomic_DNA"/>
</dbReference>
<dbReference type="InterPro" id="IPR042113">
    <property type="entry name" value="P_AcTrfase_dom1"/>
</dbReference>
<dbReference type="PANTHER" id="PTHR43356:SF3">
    <property type="entry name" value="PHOSPHATE ACETYLTRANSFERASE"/>
    <property type="match status" value="1"/>
</dbReference>
<dbReference type="EC" id="2.3.1.8" evidence="4"/>
<evidence type="ECO:0000256" key="1">
    <source>
        <dbReference type="ARBA" id="ARBA00000705"/>
    </source>
</evidence>
<dbReference type="Gene3D" id="3.40.50.10750">
    <property type="entry name" value="Isocitrate/Isopropylmalate dehydrogenase-like"/>
    <property type="match status" value="1"/>
</dbReference>
<name>A0A0M9D6L9_9LACO</name>
<dbReference type="Proteomes" id="UP000037749">
    <property type="component" value="Unassembled WGS sequence"/>
</dbReference>
<evidence type="ECO:0000256" key="3">
    <source>
        <dbReference type="ARBA" id="ARBA00005656"/>
    </source>
</evidence>
<gene>
    <name evidence="9" type="primary">eutD</name>
    <name evidence="9" type="ORF">RZ72_09450</name>
</gene>
<evidence type="ECO:0000256" key="2">
    <source>
        <dbReference type="ARBA" id="ARBA00004989"/>
    </source>
</evidence>
<dbReference type="InterPro" id="IPR002505">
    <property type="entry name" value="PTA_PTB"/>
</dbReference>
<comment type="catalytic activity">
    <reaction evidence="1">
        <text>acetyl-CoA + phosphate = acetyl phosphate + CoA</text>
        <dbReference type="Rhea" id="RHEA:19521"/>
        <dbReference type="ChEBI" id="CHEBI:22191"/>
        <dbReference type="ChEBI" id="CHEBI:43474"/>
        <dbReference type="ChEBI" id="CHEBI:57287"/>
        <dbReference type="ChEBI" id="CHEBI:57288"/>
        <dbReference type="EC" id="2.3.1.8"/>
    </reaction>
</comment>
<dbReference type="InterPro" id="IPR012147">
    <property type="entry name" value="P_Ac_Bu_trans"/>
</dbReference>
<dbReference type="NCBIfam" id="TIGR00651">
    <property type="entry name" value="pta"/>
    <property type="match status" value="1"/>
</dbReference>
<reference evidence="9 10" key="1">
    <citation type="journal article" date="2015" name="Genome Biol. Evol.">
        <title>Functionally Structured Genomes in Lactobacillus kunkeei Colonizing the Honey Crop and Food Products of Honeybees and Stingless Bees.</title>
        <authorList>
            <person name="Tamarit D."/>
            <person name="Ellegaard K.M."/>
            <person name="Wikander J."/>
            <person name="Olofsson T."/>
            <person name="Vasquez A."/>
            <person name="Andersson S.G."/>
        </authorList>
    </citation>
    <scope>NUCLEOTIDE SEQUENCE [LARGE SCALE GENOMIC DNA]</scope>
    <source>
        <strain evidence="9 10">LAla</strain>
    </source>
</reference>
<dbReference type="PATRIC" id="fig|148814.12.peg.381"/>
<evidence type="ECO:0000313" key="9">
    <source>
        <dbReference type="EMBL" id="KOY79566.1"/>
    </source>
</evidence>
<dbReference type="InterPro" id="IPR050500">
    <property type="entry name" value="Phos_Acetyltrans/Butyryltrans"/>
</dbReference>
<dbReference type="Gene3D" id="3.40.50.10950">
    <property type="match status" value="1"/>
</dbReference>
<dbReference type="PANTHER" id="PTHR43356">
    <property type="entry name" value="PHOSPHATE ACETYLTRANSFERASE"/>
    <property type="match status" value="1"/>
</dbReference>